<proteinExistence type="predicted"/>
<evidence type="ECO:0000313" key="2">
    <source>
        <dbReference type="Proteomes" id="UP000527355"/>
    </source>
</evidence>
<accession>A0A7J7WHK8</accession>
<name>A0A7J7WHK8_MYOMY</name>
<dbReference type="Proteomes" id="UP000527355">
    <property type="component" value="Unassembled WGS sequence"/>
</dbReference>
<comment type="caution">
    <text evidence="1">The sequence shown here is derived from an EMBL/GenBank/DDBJ whole genome shotgun (WGS) entry which is preliminary data.</text>
</comment>
<sequence length="129" mass="14137">MKTLPLSILSTHRDHEGRALASPRRTFCSGCQHLLPFQLAVGTASHPGGAACLCLDFCLSLPPIDRNAACMLHAAVCRNPARFMVSVAQHVSTQHSPMFKEKKNHLTLLNFLTCWSPHTPTPHTSTPFP</sequence>
<evidence type="ECO:0000313" key="1">
    <source>
        <dbReference type="EMBL" id="KAF6336915.1"/>
    </source>
</evidence>
<dbReference type="AlphaFoldDB" id="A0A7J7WHK8"/>
<organism evidence="1 2">
    <name type="scientific">Myotis myotis</name>
    <name type="common">Greater mouse-eared bat</name>
    <name type="synonym">Vespertilio myotis</name>
    <dbReference type="NCBI Taxonomy" id="51298"/>
    <lineage>
        <taxon>Eukaryota</taxon>
        <taxon>Metazoa</taxon>
        <taxon>Chordata</taxon>
        <taxon>Craniata</taxon>
        <taxon>Vertebrata</taxon>
        <taxon>Euteleostomi</taxon>
        <taxon>Mammalia</taxon>
        <taxon>Eutheria</taxon>
        <taxon>Laurasiatheria</taxon>
        <taxon>Chiroptera</taxon>
        <taxon>Yangochiroptera</taxon>
        <taxon>Vespertilionidae</taxon>
        <taxon>Myotis</taxon>
    </lineage>
</organism>
<keyword evidence="2" id="KW-1185">Reference proteome</keyword>
<gene>
    <name evidence="1" type="ORF">mMyoMyo1_012116</name>
</gene>
<protein>
    <submittedName>
        <fullName evidence="1">Uncharacterized protein</fullName>
    </submittedName>
</protein>
<dbReference type="EMBL" id="JABWUV010000008">
    <property type="protein sequence ID" value="KAF6336915.1"/>
    <property type="molecule type" value="Genomic_DNA"/>
</dbReference>
<reference evidence="1 2" key="1">
    <citation type="journal article" date="2020" name="Nature">
        <title>Six reference-quality genomes reveal evolution of bat adaptations.</title>
        <authorList>
            <person name="Jebb D."/>
            <person name="Huang Z."/>
            <person name="Pippel M."/>
            <person name="Hughes G.M."/>
            <person name="Lavrichenko K."/>
            <person name="Devanna P."/>
            <person name="Winkler S."/>
            <person name="Jermiin L.S."/>
            <person name="Skirmuntt E.C."/>
            <person name="Katzourakis A."/>
            <person name="Burkitt-Gray L."/>
            <person name="Ray D.A."/>
            <person name="Sullivan K.A.M."/>
            <person name="Roscito J.G."/>
            <person name="Kirilenko B.M."/>
            <person name="Davalos L.M."/>
            <person name="Corthals A.P."/>
            <person name="Power M.L."/>
            <person name="Jones G."/>
            <person name="Ransome R.D."/>
            <person name="Dechmann D.K.N."/>
            <person name="Locatelli A.G."/>
            <person name="Puechmaille S.J."/>
            <person name="Fedrigo O."/>
            <person name="Jarvis E.D."/>
            <person name="Hiller M."/>
            <person name="Vernes S.C."/>
            <person name="Myers E.W."/>
            <person name="Teeling E.C."/>
        </authorList>
    </citation>
    <scope>NUCLEOTIDE SEQUENCE [LARGE SCALE GENOMIC DNA]</scope>
    <source>
        <strain evidence="1">MMyoMyo1</strain>
        <tissue evidence="1">Flight muscle</tissue>
    </source>
</reference>